<name>A0A1H7HL04_STRJI</name>
<keyword evidence="1" id="KW-0732">Signal</keyword>
<proteinExistence type="predicted"/>
<dbReference type="EMBL" id="FOAZ01000002">
    <property type="protein sequence ID" value="SEK51096.1"/>
    <property type="molecule type" value="Genomic_DNA"/>
</dbReference>
<protein>
    <submittedName>
        <fullName evidence="2">Uncharacterized protein</fullName>
    </submittedName>
</protein>
<evidence type="ECO:0000313" key="2">
    <source>
        <dbReference type="EMBL" id="SEK51096.1"/>
    </source>
</evidence>
<gene>
    <name evidence="2" type="ORF">SAMN05414137_102263</name>
</gene>
<reference evidence="3" key="1">
    <citation type="submission" date="2016-10" db="EMBL/GenBank/DDBJ databases">
        <authorList>
            <person name="Varghese N."/>
        </authorList>
    </citation>
    <scope>NUCLEOTIDE SEQUENCE [LARGE SCALE GENOMIC DNA]</scope>
    <source>
        <strain evidence="3">DSM 45096 / BCRC 16803 / CGMCC 4.1857 / CIP 109030 / JCM 12277 / KCTC 19219 / NBRC 100920 / 33214</strain>
    </source>
</reference>
<dbReference type="AlphaFoldDB" id="A0A1H7HL04"/>
<dbReference type="STRING" id="235985.SAMN05414137_102263"/>
<evidence type="ECO:0000256" key="1">
    <source>
        <dbReference type="SAM" id="SignalP"/>
    </source>
</evidence>
<feature type="signal peptide" evidence="1">
    <location>
        <begin position="1"/>
        <end position="23"/>
    </location>
</feature>
<organism evidence="2 3">
    <name type="scientific">Streptacidiphilus jiangxiensis</name>
    <dbReference type="NCBI Taxonomy" id="235985"/>
    <lineage>
        <taxon>Bacteria</taxon>
        <taxon>Bacillati</taxon>
        <taxon>Actinomycetota</taxon>
        <taxon>Actinomycetes</taxon>
        <taxon>Kitasatosporales</taxon>
        <taxon>Streptomycetaceae</taxon>
        <taxon>Streptacidiphilus</taxon>
    </lineage>
</organism>
<feature type="chain" id="PRO_5039617318" evidence="1">
    <location>
        <begin position="24"/>
        <end position="75"/>
    </location>
</feature>
<keyword evidence="3" id="KW-1185">Reference proteome</keyword>
<dbReference type="Proteomes" id="UP000183015">
    <property type="component" value="Unassembled WGS sequence"/>
</dbReference>
<accession>A0A1H7HL04</accession>
<evidence type="ECO:0000313" key="3">
    <source>
        <dbReference type="Proteomes" id="UP000183015"/>
    </source>
</evidence>
<dbReference type="RefSeq" id="WP_042454374.1">
    <property type="nucleotide sequence ID" value="NZ_BBPN01000033.1"/>
</dbReference>
<sequence>MSKWTVRAVAGLAAAAAGLIIHAGNPSTGPARVAAVVAADANGSNFDTVTSAVDVIQPQPQGAAVLTGGPTYAHD</sequence>